<dbReference type="Pfam" id="PF04466">
    <property type="entry name" value="Terminase_3"/>
    <property type="match status" value="1"/>
</dbReference>
<dbReference type="InterPro" id="IPR027417">
    <property type="entry name" value="P-loop_NTPase"/>
</dbReference>
<sequence length="457" mass="53754">MSQVQIRDIIAPHFINTFNSRKTNQIYEGGRNSTKTSMIAIKVVYNCLNEDNCSAVILRNHQVDLRKSVFREIKRACRRLGLIEGIDYKATLSPMEITLLKNDNKIYFAGGEDFETIKGTIDEKKLIKIIWFEELTNFKDEETIEQIKATFTRGNNDWFMALYSFNPPKNKFDWVNQWVEKKKKDKDYLVNHSDYRTVNPEWVGIIAIKQAENLRKNDEKRYNWIWLGQVIGLEGLIYNPDLIEYVSEDYIEKNNIKILYLDFAIDSGHQTSATACGCYGLGNDGYFYLLDTYYYSPNEKPIKKAPSELSRDLFNFKRAMTQKYKAMTDRETIDSAEGALRNQYYKDFGTRLNPVDKGTDKEKLIDYSQDFIAAKKFRVIDNGNNRIFKKENENYQWLPKTVEKGKPIPDKTEKDFPSDERYYNSHSQTYAYTYADHTQDEFQYWVKDNLVKLGLKY</sequence>
<evidence type="ECO:0000259" key="2">
    <source>
        <dbReference type="Pfam" id="PF17288"/>
    </source>
</evidence>
<dbReference type="InterPro" id="IPR035412">
    <property type="entry name" value="Terminase_L_N"/>
</dbReference>
<dbReference type="Gene3D" id="3.40.50.300">
    <property type="entry name" value="P-loop containing nucleotide triphosphate hydrolases"/>
    <property type="match status" value="1"/>
</dbReference>
<dbReference type="Pfam" id="PF17288">
    <property type="entry name" value="Terminase_3C"/>
    <property type="match status" value="1"/>
</dbReference>
<feature type="domain" description="Phage terminase large subunit C-terminal" evidence="2">
    <location>
        <begin position="266"/>
        <end position="407"/>
    </location>
</feature>
<accession>A0A8S5NND9</accession>
<dbReference type="InterPro" id="IPR006437">
    <property type="entry name" value="Phage_terminase_lsu"/>
</dbReference>
<reference evidence="3" key="1">
    <citation type="journal article" date="2021" name="Proc. Natl. Acad. Sci. U.S.A.">
        <title>A Catalog of Tens of Thousands of Viruses from Human Metagenomes Reveals Hidden Associations with Chronic Diseases.</title>
        <authorList>
            <person name="Tisza M.J."/>
            <person name="Buck C.B."/>
        </authorList>
    </citation>
    <scope>NUCLEOTIDE SEQUENCE</scope>
    <source>
        <strain evidence="3">Cthh925</strain>
    </source>
</reference>
<dbReference type="InterPro" id="IPR052380">
    <property type="entry name" value="Viral_DNA_packaging_terminase"/>
</dbReference>
<dbReference type="PANTHER" id="PTHR39184:SF1">
    <property type="entry name" value="PBSX PHAGE TERMINASE LARGE SUBUNIT"/>
    <property type="match status" value="1"/>
</dbReference>
<dbReference type="PANTHER" id="PTHR39184">
    <property type="match status" value="1"/>
</dbReference>
<dbReference type="EMBL" id="BK015200">
    <property type="protein sequence ID" value="DAD95752.1"/>
    <property type="molecule type" value="Genomic_DNA"/>
</dbReference>
<evidence type="ECO:0000313" key="3">
    <source>
        <dbReference type="EMBL" id="DAD95752.1"/>
    </source>
</evidence>
<organism evidence="3">
    <name type="scientific">Siphoviridae sp. cthh925</name>
    <dbReference type="NCBI Taxonomy" id="2826425"/>
    <lineage>
        <taxon>Viruses</taxon>
        <taxon>Duplodnaviria</taxon>
        <taxon>Heunggongvirae</taxon>
        <taxon>Uroviricota</taxon>
        <taxon>Caudoviricetes</taxon>
    </lineage>
</organism>
<name>A0A8S5NND9_9CAUD</name>
<proteinExistence type="predicted"/>
<dbReference type="InterPro" id="IPR035413">
    <property type="entry name" value="Terminase_L_C"/>
</dbReference>
<protein>
    <submittedName>
        <fullName evidence="3">Large terminase</fullName>
    </submittedName>
</protein>
<evidence type="ECO:0000259" key="1">
    <source>
        <dbReference type="Pfam" id="PF04466"/>
    </source>
</evidence>
<feature type="domain" description="Phage terminase large subunit N-terminal" evidence="1">
    <location>
        <begin position="22"/>
        <end position="228"/>
    </location>
</feature>
<dbReference type="Gene3D" id="3.30.420.280">
    <property type="match status" value="1"/>
</dbReference>
<dbReference type="NCBIfam" id="TIGR01547">
    <property type="entry name" value="phage_term_2"/>
    <property type="match status" value="1"/>
</dbReference>